<comment type="caution">
    <text evidence="2">The sequence shown here is derived from an EMBL/GenBank/DDBJ whole genome shotgun (WGS) entry which is preliminary data.</text>
</comment>
<feature type="region of interest" description="Disordered" evidence="1">
    <location>
        <begin position="1"/>
        <end position="53"/>
    </location>
</feature>
<dbReference type="AlphaFoldDB" id="A0A388SVQ8"/>
<proteinExistence type="predicted"/>
<gene>
    <name evidence="2" type="ORF">SSP531S_13550</name>
</gene>
<dbReference type="EMBL" id="BGZL01000003">
    <property type="protein sequence ID" value="GBP99951.1"/>
    <property type="molecule type" value="Genomic_DNA"/>
</dbReference>
<dbReference type="Proteomes" id="UP000265354">
    <property type="component" value="Unassembled WGS sequence"/>
</dbReference>
<sequence length="147" mass="15158">MAWDEWERIKASAAERQSTGTRPDGLPPERGDDGPSGTAGGARLKHTAQPWNRAAATAGILGAGTRRARTELTASHTGTAGGVPGLSSLASLHGVLHSWENRLAAVEDECRGLEPALRRAGRDLVAVDHEVGVTATAVRVPRGGAAG</sequence>
<feature type="compositionally biased region" description="Basic and acidic residues" evidence="1">
    <location>
        <begin position="1"/>
        <end position="10"/>
    </location>
</feature>
<dbReference type="RefSeq" id="WP_116427109.1">
    <property type="nucleotide sequence ID" value="NZ_BGZL01000003.1"/>
</dbReference>
<accession>A0A388SVQ8</accession>
<name>A0A388SVQ8_9ACTN</name>
<organism evidence="2 3">
    <name type="scientific">Streptomyces spongiicola</name>
    <dbReference type="NCBI Taxonomy" id="1690221"/>
    <lineage>
        <taxon>Bacteria</taxon>
        <taxon>Bacillati</taxon>
        <taxon>Actinomycetota</taxon>
        <taxon>Actinomycetes</taxon>
        <taxon>Kitasatosporales</taxon>
        <taxon>Streptomycetaceae</taxon>
        <taxon>Streptomyces</taxon>
    </lineage>
</organism>
<evidence type="ECO:0000313" key="2">
    <source>
        <dbReference type="EMBL" id="GBP99951.1"/>
    </source>
</evidence>
<evidence type="ECO:0000256" key="1">
    <source>
        <dbReference type="SAM" id="MobiDB-lite"/>
    </source>
</evidence>
<reference evidence="2 3" key="1">
    <citation type="submission" date="2018-07" db="EMBL/GenBank/DDBJ databases">
        <title>Whole Genome Shotgun Sequence of Streptomyces spongiicola strain 531S.</title>
        <authorList>
            <person name="Dohra H."/>
            <person name="Kodani S."/>
        </authorList>
    </citation>
    <scope>NUCLEOTIDE SEQUENCE [LARGE SCALE GENOMIC DNA]</scope>
    <source>
        <strain evidence="2 3">531S</strain>
    </source>
</reference>
<evidence type="ECO:0000313" key="3">
    <source>
        <dbReference type="Proteomes" id="UP000265354"/>
    </source>
</evidence>
<protein>
    <submittedName>
        <fullName evidence="2">Uncharacterized protein</fullName>
    </submittedName>
</protein>